<dbReference type="PANTHER" id="PTHR30238:SF0">
    <property type="entry name" value="THYLAKOID MEMBRANE PROTEIN TERC, CHLOROPLASTIC"/>
    <property type="match status" value="1"/>
</dbReference>
<dbReference type="EMBL" id="CP003378">
    <property type="protein sequence ID" value="AFZ71251.1"/>
    <property type="molecule type" value="Genomic_DNA"/>
</dbReference>
<evidence type="ECO:0000313" key="6">
    <source>
        <dbReference type="EMBL" id="AFZ71251.1"/>
    </source>
</evidence>
<dbReference type="eggNOG" id="arCOG09430">
    <property type="taxonomic scope" value="Archaea"/>
</dbReference>
<reference evidence="7" key="1">
    <citation type="submission" date="2012-03" db="EMBL/GenBank/DDBJ databases">
        <title>Complete genome of Caldisphaera lagunensis DSM 15908.</title>
        <authorList>
            <person name="Lucas S."/>
            <person name="Copeland A."/>
            <person name="Lapidus A."/>
            <person name="Glavina del Rio T."/>
            <person name="Dalin E."/>
            <person name="Tice H."/>
            <person name="Bruce D."/>
            <person name="Goodwin L."/>
            <person name="Pitluck S."/>
            <person name="Peters L."/>
            <person name="Mikhailova N."/>
            <person name="Teshima H."/>
            <person name="Kyrpides N."/>
            <person name="Mavromatis K."/>
            <person name="Ivanova N."/>
            <person name="Brettin T."/>
            <person name="Detter J.C."/>
            <person name="Han C."/>
            <person name="Larimer F."/>
            <person name="Land M."/>
            <person name="Hauser L."/>
            <person name="Markowitz V."/>
            <person name="Cheng J.-F."/>
            <person name="Hugenholtz P."/>
            <person name="Woyke T."/>
            <person name="Wu D."/>
            <person name="Spring S."/>
            <person name="Schroeder M."/>
            <person name="Brambilla E."/>
            <person name="Klenk H.-P."/>
            <person name="Eisen J.A."/>
        </authorList>
    </citation>
    <scope>NUCLEOTIDE SEQUENCE [LARGE SCALE GENOMIC DNA]</scope>
    <source>
        <strain evidence="7">DSM 15908 / JCM 11604 / IC-154</strain>
    </source>
</reference>
<dbReference type="InParanoid" id="L0ABL1"/>
<sequence length="304" mass="34978">MITLILFGISIEFLFKKNFKYIILIWIALSLVYFMVLFIRTDFYESYLFLTSYLLEISLSLDNILVFLLIFTQFSISFEHQEKLVAIGSYSAIVLRFLFVYAGIELLNVFELGTIILSLLVLFSAFELAREEFNNEKEKEESNIIKFFKKYLKTDFSNNEFSFFVKKNGKIVPTKYLLVIFVIEISDIIFAFDSIPAIILITKNELIAYSSTIFGTLIIRSLYFNVNRSLSSIKHIEGFLAIGLGYIGISSLINSINKFIKTVYIPEYISVIVVVLIIAFGLLYSFLNNRMRTSKQTPSQGPGD</sequence>
<dbReference type="KEGG" id="clg:Calag_1553"/>
<dbReference type="HOGENOM" id="CLU_045644_1_2_2"/>
<feature type="transmembrane region" description="Helical" evidence="5">
    <location>
        <begin position="21"/>
        <end position="41"/>
    </location>
</feature>
<evidence type="ECO:0000256" key="3">
    <source>
        <dbReference type="ARBA" id="ARBA00022989"/>
    </source>
</evidence>
<feature type="transmembrane region" description="Helical" evidence="5">
    <location>
        <begin position="238"/>
        <end position="256"/>
    </location>
</feature>
<feature type="transmembrane region" description="Helical" evidence="5">
    <location>
        <begin position="84"/>
        <end position="104"/>
    </location>
</feature>
<dbReference type="STRING" id="1056495.Calag_1553"/>
<name>L0ABL1_CALLD</name>
<dbReference type="Proteomes" id="UP000010469">
    <property type="component" value="Chromosome"/>
</dbReference>
<feature type="transmembrane region" description="Helical" evidence="5">
    <location>
        <begin position="207"/>
        <end position="226"/>
    </location>
</feature>
<keyword evidence="3 5" id="KW-1133">Transmembrane helix</keyword>
<keyword evidence="7" id="KW-1185">Reference proteome</keyword>
<organism evidence="6 7">
    <name type="scientific">Caldisphaera lagunensis (strain DSM 15908 / JCM 11604 / ANMR 0165 / IC-154)</name>
    <dbReference type="NCBI Taxonomy" id="1056495"/>
    <lineage>
        <taxon>Archaea</taxon>
        <taxon>Thermoproteota</taxon>
        <taxon>Thermoprotei</taxon>
        <taxon>Acidilobales</taxon>
        <taxon>Caldisphaeraceae</taxon>
        <taxon>Caldisphaera</taxon>
    </lineage>
</organism>
<comment type="subcellular location">
    <subcellularLocation>
        <location evidence="1">Membrane</location>
        <topology evidence="1">Multi-pass membrane protein</topology>
    </subcellularLocation>
</comment>
<evidence type="ECO:0000256" key="1">
    <source>
        <dbReference type="ARBA" id="ARBA00004141"/>
    </source>
</evidence>
<keyword evidence="2 5" id="KW-0812">Transmembrane</keyword>
<feature type="transmembrane region" description="Helical" evidence="5">
    <location>
        <begin position="176"/>
        <end position="201"/>
    </location>
</feature>
<evidence type="ECO:0000256" key="4">
    <source>
        <dbReference type="ARBA" id="ARBA00023136"/>
    </source>
</evidence>
<accession>L0ABL1</accession>
<proteinExistence type="predicted"/>
<dbReference type="AlphaFoldDB" id="L0ABL1"/>
<evidence type="ECO:0000313" key="7">
    <source>
        <dbReference type="Proteomes" id="UP000010469"/>
    </source>
</evidence>
<gene>
    <name evidence="6" type="ordered locus">Calag_1553</name>
</gene>
<dbReference type="GO" id="GO:0016020">
    <property type="term" value="C:membrane"/>
    <property type="evidence" value="ECO:0007669"/>
    <property type="project" value="UniProtKB-SubCell"/>
</dbReference>
<protein>
    <submittedName>
        <fullName evidence="6">Membrane protein TerC, possibly involved in tellurium resistance</fullName>
    </submittedName>
</protein>
<feature type="transmembrane region" description="Helical" evidence="5">
    <location>
        <begin position="47"/>
        <end position="72"/>
    </location>
</feature>
<dbReference type="Pfam" id="PF03741">
    <property type="entry name" value="TerC"/>
    <property type="match status" value="1"/>
</dbReference>
<feature type="transmembrane region" description="Helical" evidence="5">
    <location>
        <begin position="110"/>
        <end position="129"/>
    </location>
</feature>
<keyword evidence="4 5" id="KW-0472">Membrane</keyword>
<evidence type="ECO:0000256" key="5">
    <source>
        <dbReference type="SAM" id="Phobius"/>
    </source>
</evidence>
<dbReference type="PANTHER" id="PTHR30238">
    <property type="entry name" value="MEMBRANE BOUND PREDICTED REDOX MODULATOR"/>
    <property type="match status" value="1"/>
</dbReference>
<dbReference type="InterPro" id="IPR005496">
    <property type="entry name" value="Integral_membrane_TerC"/>
</dbReference>
<evidence type="ECO:0000256" key="2">
    <source>
        <dbReference type="ARBA" id="ARBA00022692"/>
    </source>
</evidence>
<feature type="transmembrane region" description="Helical" evidence="5">
    <location>
        <begin position="268"/>
        <end position="287"/>
    </location>
</feature>